<dbReference type="SUPFAM" id="SSF53474">
    <property type="entry name" value="alpha/beta-Hydrolases"/>
    <property type="match status" value="1"/>
</dbReference>
<dbReference type="GO" id="GO:0016787">
    <property type="term" value="F:hydrolase activity"/>
    <property type="evidence" value="ECO:0007669"/>
    <property type="project" value="UniProtKB-KW"/>
</dbReference>
<dbReference type="InterPro" id="IPR029058">
    <property type="entry name" value="AB_hydrolase_fold"/>
</dbReference>
<dbReference type="EMBL" id="DXAV01000089">
    <property type="protein sequence ID" value="HIZ92595.1"/>
    <property type="molecule type" value="Genomic_DNA"/>
</dbReference>
<organism evidence="2 3">
    <name type="scientific">Candidatus Bacteroides merdavium</name>
    <dbReference type="NCBI Taxonomy" id="2838472"/>
    <lineage>
        <taxon>Bacteria</taxon>
        <taxon>Pseudomonadati</taxon>
        <taxon>Bacteroidota</taxon>
        <taxon>Bacteroidia</taxon>
        <taxon>Bacteroidales</taxon>
        <taxon>Bacteroidaceae</taxon>
        <taxon>Bacteroides</taxon>
    </lineage>
</organism>
<dbReference type="AlphaFoldDB" id="A0A9D2H0V7"/>
<reference evidence="2" key="2">
    <citation type="submission" date="2021-04" db="EMBL/GenBank/DDBJ databases">
        <authorList>
            <person name="Gilroy R."/>
        </authorList>
    </citation>
    <scope>NUCLEOTIDE SEQUENCE</scope>
    <source>
        <strain evidence="2">CHK118-2852</strain>
    </source>
</reference>
<dbReference type="PANTHER" id="PTHR22946">
    <property type="entry name" value="DIENELACTONE HYDROLASE DOMAIN-CONTAINING PROTEIN-RELATED"/>
    <property type="match status" value="1"/>
</dbReference>
<keyword evidence="1" id="KW-0732">Signal</keyword>
<dbReference type="InterPro" id="IPR050261">
    <property type="entry name" value="FrsA_esterase"/>
</dbReference>
<sequence>MKHIISFLLLKLLANTLSVAAQTDSISYEIVNNMPVFYQQMKQELTYPLAWGKSTEKDFDLWKAQAREKLAECMQNIQPAPKAYAMEVTDREQHEGYETRKIQFNLSKWSRVPAYLLVPEGEGPFPAIVLLHDHGAHFSIGKEKMVRPFHVAPEVLEDADQWAKQCYDGQYVGDYLARHGYVVLAVDALFWGERGRKEGISYDGQQALASNFLQMGTSWGAFINVDDVRSAEFLASLPFVDKERVGCLGFSMGAYRSWMLAALTDVVRASASVCWMNTTEYLMTLTNNQNKGGSAYAMLIPGLRCYLDYPHVASIACPKPTLFFNGTRDKLFPTEGVEDAYRDMRAVWESQGASDRLVTKLWDEKHFFNREMQKETLEFFNRWLKP</sequence>
<dbReference type="InterPro" id="IPR025890">
    <property type="entry name" value="Abhydrolase_bac"/>
</dbReference>
<comment type="caution">
    <text evidence="2">The sequence shown here is derived from an EMBL/GenBank/DDBJ whole genome shotgun (WGS) entry which is preliminary data.</text>
</comment>
<feature type="signal peptide" evidence="1">
    <location>
        <begin position="1"/>
        <end position="20"/>
    </location>
</feature>
<accession>A0A9D2H0V7</accession>
<dbReference type="Proteomes" id="UP000824108">
    <property type="component" value="Unassembled WGS sequence"/>
</dbReference>
<keyword evidence="2" id="KW-0378">Hydrolase</keyword>
<feature type="chain" id="PRO_5039425150" evidence="1">
    <location>
        <begin position="21"/>
        <end position="386"/>
    </location>
</feature>
<name>A0A9D2H0V7_9BACE</name>
<evidence type="ECO:0000313" key="2">
    <source>
        <dbReference type="EMBL" id="HIZ92595.1"/>
    </source>
</evidence>
<evidence type="ECO:0000313" key="3">
    <source>
        <dbReference type="Proteomes" id="UP000824108"/>
    </source>
</evidence>
<evidence type="ECO:0000256" key="1">
    <source>
        <dbReference type="SAM" id="SignalP"/>
    </source>
</evidence>
<gene>
    <name evidence="2" type="ORF">H9807_10860</name>
</gene>
<dbReference type="Gene3D" id="3.40.50.1820">
    <property type="entry name" value="alpha/beta hydrolase"/>
    <property type="match status" value="1"/>
</dbReference>
<reference evidence="2" key="1">
    <citation type="journal article" date="2021" name="PeerJ">
        <title>Extensive microbial diversity within the chicken gut microbiome revealed by metagenomics and culture.</title>
        <authorList>
            <person name="Gilroy R."/>
            <person name="Ravi A."/>
            <person name="Getino M."/>
            <person name="Pursley I."/>
            <person name="Horton D.L."/>
            <person name="Alikhan N.F."/>
            <person name="Baker D."/>
            <person name="Gharbi K."/>
            <person name="Hall N."/>
            <person name="Watson M."/>
            <person name="Adriaenssens E.M."/>
            <person name="Foster-Nyarko E."/>
            <person name="Jarju S."/>
            <person name="Secka A."/>
            <person name="Antonio M."/>
            <person name="Oren A."/>
            <person name="Chaudhuri R.R."/>
            <person name="La Ragione R."/>
            <person name="Hildebrand F."/>
            <person name="Pallen M.J."/>
        </authorList>
    </citation>
    <scope>NUCLEOTIDE SEQUENCE</scope>
    <source>
        <strain evidence="2">CHK118-2852</strain>
    </source>
</reference>
<protein>
    <submittedName>
        <fullName evidence="2">Dienelactone hydrolase family protein</fullName>
    </submittedName>
</protein>
<proteinExistence type="predicted"/>
<dbReference type="Pfam" id="PF12715">
    <property type="entry name" value="Abhydrolase_7"/>
    <property type="match status" value="1"/>
</dbReference>